<dbReference type="Proteomes" id="UP000008370">
    <property type="component" value="Unassembled WGS sequence"/>
</dbReference>
<dbReference type="InParanoid" id="K5W9S2"/>
<protein>
    <submittedName>
        <fullName evidence="2">Uncharacterized protein</fullName>
    </submittedName>
</protein>
<dbReference type="KEGG" id="pco:PHACADRAFT_209461"/>
<name>K5W9S2_PHACS</name>
<proteinExistence type="predicted"/>
<feature type="transmembrane region" description="Helical" evidence="1">
    <location>
        <begin position="67"/>
        <end position="87"/>
    </location>
</feature>
<sequence length="134" mass="15329">MTAPPPGLTGHIKVDVGDLKRRSCTTELDRIAGLAYLLGCGTLPTYNEQTSVESAWQLLLKHIPDSVRTFIFFHFALATPFTLWVSWARFMAGNLKMASEPFEHRKPNDVDMLRLLDESQLYSDNFHPRYYHEG</sequence>
<evidence type="ECO:0000313" key="2">
    <source>
        <dbReference type="EMBL" id="EKM55955.1"/>
    </source>
</evidence>
<keyword evidence="1" id="KW-0472">Membrane</keyword>
<dbReference type="HOGENOM" id="CLU_1896953_0_0_1"/>
<keyword evidence="3" id="KW-1185">Reference proteome</keyword>
<dbReference type="AlphaFoldDB" id="K5W9S2"/>
<gene>
    <name evidence="2" type="ORF">PHACADRAFT_209461</name>
</gene>
<dbReference type="OrthoDB" id="5418601at2759"/>
<accession>K5W9S2</accession>
<keyword evidence="1" id="KW-1133">Transmembrane helix</keyword>
<keyword evidence="1" id="KW-0812">Transmembrane</keyword>
<dbReference type="GeneID" id="18912848"/>
<dbReference type="RefSeq" id="XP_007396261.1">
    <property type="nucleotide sequence ID" value="XM_007396199.1"/>
</dbReference>
<dbReference type="EMBL" id="JH930472">
    <property type="protein sequence ID" value="EKM55955.1"/>
    <property type="molecule type" value="Genomic_DNA"/>
</dbReference>
<evidence type="ECO:0000256" key="1">
    <source>
        <dbReference type="SAM" id="Phobius"/>
    </source>
</evidence>
<organism evidence="2 3">
    <name type="scientific">Phanerochaete carnosa (strain HHB-10118-sp)</name>
    <name type="common">White-rot fungus</name>
    <name type="synonym">Peniophora carnosa</name>
    <dbReference type="NCBI Taxonomy" id="650164"/>
    <lineage>
        <taxon>Eukaryota</taxon>
        <taxon>Fungi</taxon>
        <taxon>Dikarya</taxon>
        <taxon>Basidiomycota</taxon>
        <taxon>Agaricomycotina</taxon>
        <taxon>Agaricomycetes</taxon>
        <taxon>Polyporales</taxon>
        <taxon>Phanerochaetaceae</taxon>
        <taxon>Phanerochaete</taxon>
    </lineage>
</organism>
<evidence type="ECO:0000313" key="3">
    <source>
        <dbReference type="Proteomes" id="UP000008370"/>
    </source>
</evidence>
<reference evidence="2 3" key="1">
    <citation type="journal article" date="2012" name="BMC Genomics">
        <title>Comparative genomics of the white-rot fungi, Phanerochaete carnosa and P. chrysosporium, to elucidate the genetic basis of the distinct wood types they colonize.</title>
        <authorList>
            <person name="Suzuki H."/>
            <person name="MacDonald J."/>
            <person name="Syed K."/>
            <person name="Salamov A."/>
            <person name="Hori C."/>
            <person name="Aerts A."/>
            <person name="Henrissat B."/>
            <person name="Wiebenga A."/>
            <person name="vanKuyk P.A."/>
            <person name="Barry K."/>
            <person name="Lindquist E."/>
            <person name="LaButti K."/>
            <person name="Lapidus A."/>
            <person name="Lucas S."/>
            <person name="Coutinho P."/>
            <person name="Gong Y."/>
            <person name="Samejima M."/>
            <person name="Mahadevan R."/>
            <person name="Abou-Zaid M."/>
            <person name="de Vries R.P."/>
            <person name="Igarashi K."/>
            <person name="Yadav J.S."/>
            <person name="Grigoriev I.V."/>
            <person name="Master E.R."/>
        </authorList>
    </citation>
    <scope>NUCLEOTIDE SEQUENCE [LARGE SCALE GENOMIC DNA]</scope>
    <source>
        <strain evidence="2 3">HHB-10118-sp</strain>
    </source>
</reference>